<dbReference type="PANTHER" id="PTHR11240">
    <property type="entry name" value="RIBONUCLEASE T2"/>
    <property type="match status" value="1"/>
</dbReference>
<feature type="active site" evidence="6">
    <location>
        <position position="53"/>
    </location>
</feature>
<dbReference type="PANTHER" id="PTHR11240:SF46">
    <property type="entry name" value="INTRACELLULAR RIBONUCLEASE LX-LIKE"/>
    <property type="match status" value="1"/>
</dbReference>
<dbReference type="SUPFAM" id="SSF55895">
    <property type="entry name" value="Ribonuclease Rh-like"/>
    <property type="match status" value="1"/>
</dbReference>
<feature type="signal peptide" evidence="8">
    <location>
        <begin position="1"/>
        <end position="20"/>
    </location>
</feature>
<keyword evidence="2" id="KW-0540">Nuclease</keyword>
<proteinExistence type="inferred from homology"/>
<evidence type="ECO:0000256" key="7">
    <source>
        <dbReference type="RuleBase" id="RU004328"/>
    </source>
</evidence>
<feature type="active site" evidence="6">
    <location>
        <position position="119"/>
    </location>
</feature>
<feature type="active site" evidence="6">
    <location>
        <position position="123"/>
    </location>
</feature>
<protein>
    <submittedName>
        <fullName evidence="10">Ribonuclease MC-like</fullName>
    </submittedName>
</protein>
<evidence type="ECO:0000256" key="1">
    <source>
        <dbReference type="ARBA" id="ARBA00007469"/>
    </source>
</evidence>
<accession>A0A6J1BDD0</accession>
<dbReference type="InterPro" id="IPR018188">
    <property type="entry name" value="RNase_T2_His_AS_1"/>
</dbReference>
<dbReference type="InterPro" id="IPR001568">
    <property type="entry name" value="RNase_T2-like"/>
</dbReference>
<dbReference type="GO" id="GO:0033897">
    <property type="term" value="F:ribonuclease T2 activity"/>
    <property type="evidence" value="ECO:0007669"/>
    <property type="project" value="InterPro"/>
</dbReference>
<evidence type="ECO:0000256" key="5">
    <source>
        <dbReference type="ARBA" id="ARBA00023239"/>
    </source>
</evidence>
<dbReference type="GO" id="GO:0006401">
    <property type="term" value="P:RNA catabolic process"/>
    <property type="evidence" value="ECO:0007669"/>
    <property type="project" value="TreeGrafter"/>
</dbReference>
<sequence>MNRQLLAVAVLATLLVSVMSDFDFYKLSLQWPPSVCYTGRRCIPDIPNKFTIHGLWPQHADDEPVRPYNEDTSCIGVTPMSSADAMNQLGLIQGELTEYWPNLLTRNDQRDDQGFWSHEWENHGMCSNYPHDPFGYFHRTVLLTKTYNPLEVIGIQPGDETHEVGTILEAVKQNLGAYPQIACNTRPRALDPLRIPQLWEIRFCFNRGDPPSVLRDCPKKLAGTCSEETNLIRFPPNPI</sequence>
<dbReference type="GO" id="GO:0005576">
    <property type="term" value="C:extracellular region"/>
    <property type="evidence" value="ECO:0007669"/>
    <property type="project" value="TreeGrafter"/>
</dbReference>
<dbReference type="CDD" id="cd01061">
    <property type="entry name" value="RNase_T2_euk"/>
    <property type="match status" value="1"/>
</dbReference>
<evidence type="ECO:0000256" key="3">
    <source>
        <dbReference type="ARBA" id="ARBA00022759"/>
    </source>
</evidence>
<dbReference type="Gene3D" id="3.90.730.10">
    <property type="entry name" value="Ribonuclease T2-like"/>
    <property type="match status" value="1"/>
</dbReference>
<evidence type="ECO:0000256" key="4">
    <source>
        <dbReference type="ARBA" id="ARBA00023157"/>
    </source>
</evidence>
<evidence type="ECO:0000256" key="2">
    <source>
        <dbReference type="ARBA" id="ARBA00022722"/>
    </source>
</evidence>
<name>A0A6J1BDD0_9ROSI</name>
<dbReference type="GO" id="GO:0003723">
    <property type="term" value="F:RNA binding"/>
    <property type="evidence" value="ECO:0007669"/>
    <property type="project" value="InterPro"/>
</dbReference>
<evidence type="ECO:0000256" key="8">
    <source>
        <dbReference type="SAM" id="SignalP"/>
    </source>
</evidence>
<reference evidence="10" key="1">
    <citation type="submission" date="2025-08" db="UniProtKB">
        <authorList>
            <consortium name="RefSeq"/>
        </authorList>
    </citation>
    <scope>IDENTIFICATION</scope>
    <source>
        <tissue evidence="10">Leaf</tissue>
    </source>
</reference>
<dbReference type="AlphaFoldDB" id="A0A6J1BDD0"/>
<dbReference type="Pfam" id="PF00445">
    <property type="entry name" value="Ribonuclease_T2"/>
    <property type="match status" value="1"/>
</dbReference>
<keyword evidence="8" id="KW-0732">Signal</keyword>
<keyword evidence="3" id="KW-0255">Endonuclease</keyword>
<dbReference type="Proteomes" id="UP000504621">
    <property type="component" value="Unplaced"/>
</dbReference>
<dbReference type="InterPro" id="IPR036430">
    <property type="entry name" value="RNase_T2-like_sf"/>
</dbReference>
<dbReference type="RefSeq" id="XP_021297305.1">
    <property type="nucleotide sequence ID" value="XM_021441630.1"/>
</dbReference>
<feature type="chain" id="PRO_5026761353" evidence="8">
    <location>
        <begin position="21"/>
        <end position="239"/>
    </location>
</feature>
<dbReference type="PROSITE" id="PS00530">
    <property type="entry name" value="RNASE_T2_1"/>
    <property type="match status" value="1"/>
</dbReference>
<comment type="similarity">
    <text evidence="1 7">Belongs to the RNase T2 family.</text>
</comment>
<evidence type="ECO:0000313" key="10">
    <source>
        <dbReference type="RefSeq" id="XP_021297305.1"/>
    </source>
</evidence>
<gene>
    <name evidence="10" type="primary">LOC110426423</name>
</gene>
<keyword evidence="4" id="KW-1015">Disulfide bond</keyword>
<evidence type="ECO:0000313" key="9">
    <source>
        <dbReference type="Proteomes" id="UP000504621"/>
    </source>
</evidence>
<dbReference type="GeneID" id="110426423"/>
<dbReference type="OrthoDB" id="1884050at2759"/>
<keyword evidence="3" id="KW-0378">Hydrolase</keyword>
<dbReference type="InterPro" id="IPR033697">
    <property type="entry name" value="Ribonuclease_T2_eukaryotic"/>
</dbReference>
<keyword evidence="9" id="KW-1185">Reference proteome</keyword>
<evidence type="ECO:0000256" key="6">
    <source>
        <dbReference type="PIRSR" id="PIRSR633697-1"/>
    </source>
</evidence>
<organism evidence="9 10">
    <name type="scientific">Herrania umbratica</name>
    <dbReference type="NCBI Taxonomy" id="108875"/>
    <lineage>
        <taxon>Eukaryota</taxon>
        <taxon>Viridiplantae</taxon>
        <taxon>Streptophyta</taxon>
        <taxon>Embryophyta</taxon>
        <taxon>Tracheophyta</taxon>
        <taxon>Spermatophyta</taxon>
        <taxon>Magnoliopsida</taxon>
        <taxon>eudicotyledons</taxon>
        <taxon>Gunneridae</taxon>
        <taxon>Pentapetalae</taxon>
        <taxon>rosids</taxon>
        <taxon>malvids</taxon>
        <taxon>Malvales</taxon>
        <taxon>Malvaceae</taxon>
        <taxon>Byttnerioideae</taxon>
        <taxon>Herrania</taxon>
    </lineage>
</organism>
<keyword evidence="5" id="KW-0456">Lyase</keyword>